<evidence type="ECO:0000259" key="4">
    <source>
        <dbReference type="SMART" id="SM01176"/>
    </source>
</evidence>
<accession>A0A8B9FB56</accession>
<feature type="region of interest" description="Disordered" evidence="3">
    <location>
        <begin position="1"/>
        <end position="32"/>
    </location>
</feature>
<reference evidence="5" key="2">
    <citation type="submission" date="2025-09" db="UniProtKB">
        <authorList>
            <consortium name="Ensembl"/>
        </authorList>
    </citation>
    <scope>IDENTIFICATION</scope>
</reference>
<organism evidence="5 6">
    <name type="scientific">Amazona collaria</name>
    <name type="common">yellow-billed parrot</name>
    <dbReference type="NCBI Taxonomy" id="241587"/>
    <lineage>
        <taxon>Eukaryota</taxon>
        <taxon>Metazoa</taxon>
        <taxon>Chordata</taxon>
        <taxon>Craniata</taxon>
        <taxon>Vertebrata</taxon>
        <taxon>Euteleostomi</taxon>
        <taxon>Archelosauria</taxon>
        <taxon>Archosauria</taxon>
        <taxon>Dinosauria</taxon>
        <taxon>Saurischia</taxon>
        <taxon>Theropoda</taxon>
        <taxon>Coelurosauria</taxon>
        <taxon>Aves</taxon>
        <taxon>Neognathae</taxon>
        <taxon>Neoaves</taxon>
        <taxon>Telluraves</taxon>
        <taxon>Australaves</taxon>
        <taxon>Psittaciformes</taxon>
        <taxon>Psittacidae</taxon>
        <taxon>Amazona</taxon>
    </lineage>
</organism>
<dbReference type="Proteomes" id="UP000694522">
    <property type="component" value="Unplaced"/>
</dbReference>
<dbReference type="GO" id="GO:0005634">
    <property type="term" value="C:nucleus"/>
    <property type="evidence" value="ECO:0007669"/>
    <property type="project" value="UniProtKB-SubCell"/>
</dbReference>
<protein>
    <submittedName>
        <fullName evidence="5">Chromosome 17 open reading frame 64</fullName>
    </submittedName>
</protein>
<dbReference type="PANTHER" id="PTHR21765:SF1">
    <property type="entry name" value="CHD1 HELICAL C-TERMINAL DOMAIN CONTAINING PROTEIN 1"/>
    <property type="match status" value="1"/>
</dbReference>
<sequence>THAFGNLQTPGENRPGTAKEAALGTGSQSAPPRKAPLVCCADGLDKDTFKICKQFLRPVKSSLGKLNLSQYRLRQKKLKCVQRSLAILGNRIDLFLHKFCRASEVTRWRKKLWLFVSLFSQLEADQLEMMYVYIKENQMDEFLVSFAFSLQGNRTMSLFLRLCKDIPTLRKSKLSERKSAKQMPVAGTRHTRLIGRY</sequence>
<dbReference type="Pfam" id="PF13907">
    <property type="entry name" value="CHD1-like_C"/>
    <property type="match status" value="1"/>
</dbReference>
<reference evidence="5" key="1">
    <citation type="submission" date="2025-08" db="UniProtKB">
        <authorList>
            <consortium name="Ensembl"/>
        </authorList>
    </citation>
    <scope>IDENTIFICATION</scope>
</reference>
<evidence type="ECO:0000313" key="6">
    <source>
        <dbReference type="Proteomes" id="UP000694522"/>
    </source>
</evidence>
<proteinExistence type="predicted"/>
<evidence type="ECO:0000256" key="1">
    <source>
        <dbReference type="ARBA" id="ARBA00004123"/>
    </source>
</evidence>
<name>A0A8B9FB56_9PSIT</name>
<evidence type="ECO:0000256" key="2">
    <source>
        <dbReference type="ARBA" id="ARBA00023242"/>
    </source>
</evidence>
<evidence type="ECO:0000313" key="5">
    <source>
        <dbReference type="Ensembl" id="ENSACOP00000005085.1"/>
    </source>
</evidence>
<keyword evidence="6" id="KW-1185">Reference proteome</keyword>
<dbReference type="InterPro" id="IPR039880">
    <property type="entry name" value="CHCT1-like"/>
</dbReference>
<keyword evidence="2" id="KW-0539">Nucleus</keyword>
<dbReference type="AlphaFoldDB" id="A0A8B9FB56"/>
<dbReference type="PANTHER" id="PTHR21765">
    <property type="entry name" value="SIMILAR TO CHROMODOMAIN-HELICASE-DNA-BINDING PROTEIN 1 (CHD-1)"/>
    <property type="match status" value="1"/>
</dbReference>
<dbReference type="SMART" id="SM01176">
    <property type="entry name" value="DUF4208"/>
    <property type="match status" value="1"/>
</dbReference>
<feature type="compositionally biased region" description="Polar residues" evidence="3">
    <location>
        <begin position="1"/>
        <end position="11"/>
    </location>
</feature>
<feature type="domain" description="Chromodomain-helicase-DNA-binding protein 1-like C-terminal" evidence="4">
    <location>
        <begin position="34"/>
        <end position="134"/>
    </location>
</feature>
<dbReference type="Ensembl" id="ENSACOT00000005279.1">
    <property type="protein sequence ID" value="ENSACOP00000005085.1"/>
    <property type="gene ID" value="ENSACOG00000003620.1"/>
</dbReference>
<dbReference type="InterPro" id="IPR025260">
    <property type="entry name" value="CHD1-like_C"/>
</dbReference>
<comment type="subcellular location">
    <subcellularLocation>
        <location evidence="1">Nucleus</location>
    </subcellularLocation>
</comment>
<evidence type="ECO:0000256" key="3">
    <source>
        <dbReference type="SAM" id="MobiDB-lite"/>
    </source>
</evidence>